<dbReference type="EMBL" id="AEWJ01000024">
    <property type="protein sequence ID" value="EGD59970.1"/>
    <property type="molecule type" value="Genomic_DNA"/>
</dbReference>
<dbReference type="InterPro" id="IPR036388">
    <property type="entry name" value="WH-like_DNA-bd_sf"/>
</dbReference>
<reference evidence="2 3" key="1">
    <citation type="journal article" date="2012" name="J. Bacteriol.">
        <title>Draft Genome Sequence of Novosphingobium nitrogenifigens Y88T.</title>
        <authorList>
            <person name="Strabala T.J."/>
            <person name="Macdonald L."/>
            <person name="Liu V."/>
            <person name="Smit A.M."/>
        </authorList>
    </citation>
    <scope>NUCLEOTIDE SEQUENCE [LARGE SCALE GENOMIC DNA]</scope>
    <source>
        <strain evidence="2 3">DSM 19370</strain>
    </source>
</reference>
<protein>
    <submittedName>
        <fullName evidence="2">ArsR family transcriptional regulator</fullName>
    </submittedName>
</protein>
<dbReference type="InterPro" id="IPR036390">
    <property type="entry name" value="WH_DNA-bd_sf"/>
</dbReference>
<dbReference type="CDD" id="cd00090">
    <property type="entry name" value="HTH_ARSR"/>
    <property type="match status" value="1"/>
</dbReference>
<dbReference type="HOGENOM" id="CLU_2343915_0_0_5"/>
<feature type="domain" description="HTH arsR-type" evidence="1">
    <location>
        <begin position="1"/>
        <end position="57"/>
    </location>
</feature>
<dbReference type="GO" id="GO:0003700">
    <property type="term" value="F:DNA-binding transcription factor activity"/>
    <property type="evidence" value="ECO:0007669"/>
    <property type="project" value="InterPro"/>
</dbReference>
<evidence type="ECO:0000313" key="2">
    <source>
        <dbReference type="EMBL" id="EGD59970.1"/>
    </source>
</evidence>
<dbReference type="AlphaFoldDB" id="F1Z606"/>
<dbReference type="InParanoid" id="F1Z606"/>
<comment type="caution">
    <text evidence="2">The sequence shown here is derived from an EMBL/GenBank/DDBJ whole genome shotgun (WGS) entry which is preliminary data.</text>
</comment>
<dbReference type="SUPFAM" id="SSF46785">
    <property type="entry name" value="Winged helix' DNA-binding domain"/>
    <property type="match status" value="1"/>
</dbReference>
<dbReference type="PROSITE" id="PS50987">
    <property type="entry name" value="HTH_ARSR_2"/>
    <property type="match status" value="1"/>
</dbReference>
<dbReference type="InterPro" id="IPR001845">
    <property type="entry name" value="HTH_ArsR_DNA-bd_dom"/>
</dbReference>
<evidence type="ECO:0000259" key="1">
    <source>
        <dbReference type="PROSITE" id="PS50987"/>
    </source>
</evidence>
<dbReference type="InterPro" id="IPR011991">
    <property type="entry name" value="ArsR-like_HTH"/>
</dbReference>
<sequence>MAQTAQGASLISQQLAMLRRAGLVRSRREAKQVFYTLVADKMLEVAQALAQLAGSKTVSLVPGQPAEGAGSSAPVAPVSQSAGQITAAMFAQVQPRG</sequence>
<keyword evidence="3" id="KW-1185">Reference proteome</keyword>
<name>F1Z606_9SPHN</name>
<evidence type="ECO:0000313" key="3">
    <source>
        <dbReference type="Proteomes" id="UP000004728"/>
    </source>
</evidence>
<gene>
    <name evidence="2" type="ORF">Y88_2410</name>
</gene>
<proteinExistence type="predicted"/>
<dbReference type="Proteomes" id="UP000004728">
    <property type="component" value="Unassembled WGS sequence"/>
</dbReference>
<dbReference type="Gene3D" id="1.10.10.10">
    <property type="entry name" value="Winged helix-like DNA-binding domain superfamily/Winged helix DNA-binding domain"/>
    <property type="match status" value="1"/>
</dbReference>
<organism evidence="2 3">
    <name type="scientific">Novosphingobium nitrogenifigens DSM 19370</name>
    <dbReference type="NCBI Taxonomy" id="983920"/>
    <lineage>
        <taxon>Bacteria</taxon>
        <taxon>Pseudomonadati</taxon>
        <taxon>Pseudomonadota</taxon>
        <taxon>Alphaproteobacteria</taxon>
        <taxon>Sphingomonadales</taxon>
        <taxon>Sphingomonadaceae</taxon>
        <taxon>Novosphingobium</taxon>
    </lineage>
</organism>
<accession>F1Z606</accession>